<feature type="compositionally biased region" description="Polar residues" evidence="1">
    <location>
        <begin position="34"/>
        <end position="59"/>
    </location>
</feature>
<sequence>MISFPITLLITAVALEMRVQVNAFGNYDTKLRTSDPSQVDENFDTMSSKRSLTDETSSEGLFKSKGHEEPHLNHLQEPSTIKPNEDGSLQINMKDTPIITRRADTGHLRIKMPSFTVQLYLDYPVADLKFVENLPSILDTVYQAARLTTI</sequence>
<evidence type="ECO:0000256" key="2">
    <source>
        <dbReference type="SAM" id="SignalP"/>
    </source>
</evidence>
<dbReference type="AlphaFoldDB" id="F0X1M4"/>
<organism evidence="3">
    <name type="scientific">Albugo laibachii Nc14</name>
    <dbReference type="NCBI Taxonomy" id="890382"/>
    <lineage>
        <taxon>Eukaryota</taxon>
        <taxon>Sar</taxon>
        <taxon>Stramenopiles</taxon>
        <taxon>Oomycota</taxon>
        <taxon>Peronosporomycetes</taxon>
        <taxon>Albuginales</taxon>
        <taxon>Albuginaceae</taxon>
        <taxon>Albugo</taxon>
    </lineage>
</organism>
<dbReference type="EMBL" id="FR824649">
    <property type="protein sequence ID" value="CCA27719.1"/>
    <property type="molecule type" value="Genomic_DNA"/>
</dbReference>
<accession>F0X1M4</accession>
<feature type="signal peptide" evidence="2">
    <location>
        <begin position="1"/>
        <end position="23"/>
    </location>
</feature>
<protein>
    <submittedName>
        <fullName evidence="3">AlNc14C651G12335 protein</fullName>
    </submittedName>
</protein>
<gene>
    <name evidence="3" type="primary">AlNc14C651G12335</name>
    <name evidence="3" type="ORF">ALNC14_138630</name>
</gene>
<reference evidence="3" key="2">
    <citation type="submission" date="2011-02" db="EMBL/GenBank/DDBJ databases">
        <authorList>
            <person name="MacLean D."/>
        </authorList>
    </citation>
    <scope>NUCLEOTIDE SEQUENCE</scope>
</reference>
<dbReference type="HOGENOM" id="CLU_1743896_0_0_1"/>
<evidence type="ECO:0000313" key="3">
    <source>
        <dbReference type="EMBL" id="CCA27719.1"/>
    </source>
</evidence>
<evidence type="ECO:0000256" key="1">
    <source>
        <dbReference type="SAM" id="MobiDB-lite"/>
    </source>
</evidence>
<feature type="compositionally biased region" description="Basic and acidic residues" evidence="1">
    <location>
        <begin position="65"/>
        <end position="74"/>
    </location>
</feature>
<feature type="region of interest" description="Disordered" evidence="1">
    <location>
        <begin position="33"/>
        <end position="90"/>
    </location>
</feature>
<name>F0X1M4_9STRA</name>
<feature type="chain" id="PRO_5003261851" evidence="2">
    <location>
        <begin position="24"/>
        <end position="150"/>
    </location>
</feature>
<keyword evidence="2" id="KW-0732">Signal</keyword>
<feature type="compositionally biased region" description="Polar residues" evidence="1">
    <location>
        <begin position="76"/>
        <end position="90"/>
    </location>
</feature>
<proteinExistence type="predicted"/>
<reference evidence="3" key="1">
    <citation type="journal article" date="2011" name="PLoS Biol.">
        <title>Gene gain and loss during evolution of obligate parasitism in the white rust pathogen of Arabidopsis thaliana.</title>
        <authorList>
            <person name="Kemen E."/>
            <person name="Gardiner A."/>
            <person name="Schultz-Larsen T."/>
            <person name="Kemen A.C."/>
            <person name="Balmuth A.L."/>
            <person name="Robert-Seilaniantz A."/>
            <person name="Bailey K."/>
            <person name="Holub E."/>
            <person name="Studholme D.J."/>
            <person name="Maclean D."/>
            <person name="Jones J.D."/>
        </authorList>
    </citation>
    <scope>NUCLEOTIDE SEQUENCE</scope>
</reference>